<feature type="transmembrane region" description="Helical" evidence="1">
    <location>
        <begin position="7"/>
        <end position="26"/>
    </location>
</feature>
<dbReference type="EMBL" id="JACHIO010000003">
    <property type="protein sequence ID" value="MBB5062574.1"/>
    <property type="molecule type" value="Genomic_DNA"/>
</dbReference>
<keyword evidence="1" id="KW-0812">Transmembrane</keyword>
<protein>
    <submittedName>
        <fullName evidence="2">Putative small integral membrane protein</fullName>
    </submittedName>
</protein>
<evidence type="ECO:0000313" key="3">
    <source>
        <dbReference type="Proteomes" id="UP000584867"/>
    </source>
</evidence>
<proteinExistence type="predicted"/>
<keyword evidence="1" id="KW-0472">Membrane</keyword>
<feature type="transmembrane region" description="Helical" evidence="1">
    <location>
        <begin position="103"/>
        <end position="122"/>
    </location>
</feature>
<reference evidence="2 3" key="1">
    <citation type="submission" date="2020-08" db="EMBL/GenBank/DDBJ databases">
        <title>Genomic Encyclopedia of Type Strains, Phase IV (KMG-V): Genome sequencing to study the core and pangenomes of soil and plant-associated prokaryotes.</title>
        <authorList>
            <person name="Whitman W."/>
        </authorList>
    </citation>
    <scope>NUCLEOTIDE SEQUENCE [LARGE SCALE GENOMIC DNA]</scope>
    <source>
        <strain evidence="2 3">X5P3</strain>
    </source>
</reference>
<feature type="transmembrane region" description="Helical" evidence="1">
    <location>
        <begin position="69"/>
        <end position="91"/>
    </location>
</feature>
<accession>A0A7W7ZMA7</accession>
<evidence type="ECO:0000256" key="1">
    <source>
        <dbReference type="SAM" id="Phobius"/>
    </source>
</evidence>
<dbReference type="InterPro" id="IPR018681">
    <property type="entry name" value="DUF2165_transmembrane"/>
</dbReference>
<name>A0A7W7ZMA7_9BACT</name>
<sequence length="165" mass="18622">MSLRIAKIFLLIAVAFYYTLVVFNNLTDYGSNYAFVHHVLLMDTTFPGNRGMGRAIHSTLVQTMFYDGIIGWEGATALLTWIGVVQLLRAVRKQPTVFNAAKRYSIIALTLGMLLWFTAFISVGGEWFLMWQSNIWNGEDKAFHIFVVLGIILLLVALPDTEAQQ</sequence>
<dbReference type="Proteomes" id="UP000584867">
    <property type="component" value="Unassembled WGS sequence"/>
</dbReference>
<dbReference type="RefSeq" id="WP_184253125.1">
    <property type="nucleotide sequence ID" value="NZ_JACHIO010000003.1"/>
</dbReference>
<feature type="transmembrane region" description="Helical" evidence="1">
    <location>
        <begin position="142"/>
        <end position="159"/>
    </location>
</feature>
<evidence type="ECO:0000313" key="2">
    <source>
        <dbReference type="EMBL" id="MBB5062574.1"/>
    </source>
</evidence>
<gene>
    <name evidence="2" type="ORF">HDF15_000904</name>
</gene>
<keyword evidence="1" id="KW-1133">Transmembrane helix</keyword>
<dbReference type="Pfam" id="PF09933">
    <property type="entry name" value="DUF2165"/>
    <property type="match status" value="1"/>
</dbReference>
<comment type="caution">
    <text evidence="2">The sequence shown here is derived from an EMBL/GenBank/DDBJ whole genome shotgun (WGS) entry which is preliminary data.</text>
</comment>
<dbReference type="AlphaFoldDB" id="A0A7W7ZMA7"/>
<organism evidence="2 3">
    <name type="scientific">Granulicella mallensis</name>
    <dbReference type="NCBI Taxonomy" id="940614"/>
    <lineage>
        <taxon>Bacteria</taxon>
        <taxon>Pseudomonadati</taxon>
        <taxon>Acidobacteriota</taxon>
        <taxon>Terriglobia</taxon>
        <taxon>Terriglobales</taxon>
        <taxon>Acidobacteriaceae</taxon>
        <taxon>Granulicella</taxon>
    </lineage>
</organism>